<dbReference type="EMBL" id="OB693036">
    <property type="protein sequence ID" value="CAD7237876.1"/>
    <property type="molecule type" value="Genomic_DNA"/>
</dbReference>
<dbReference type="InterPro" id="IPR000436">
    <property type="entry name" value="Sushi_SCR_CCP_dom"/>
</dbReference>
<dbReference type="CDD" id="cd00033">
    <property type="entry name" value="CCP"/>
    <property type="match status" value="1"/>
</dbReference>
<protein>
    <submittedName>
        <fullName evidence="2">Uncharacterized protein</fullName>
    </submittedName>
</protein>
<reference evidence="2" key="1">
    <citation type="submission" date="2020-11" db="EMBL/GenBank/DDBJ databases">
        <authorList>
            <person name="Tran Van P."/>
        </authorList>
    </citation>
    <scope>NUCLEOTIDE SEQUENCE</scope>
</reference>
<gene>
    <name evidence="2" type="ORF">CTOB1V02_LOCUS15691</name>
</gene>
<dbReference type="Pfam" id="PF00084">
    <property type="entry name" value="Sushi"/>
    <property type="match status" value="1"/>
</dbReference>
<dbReference type="SMART" id="SM00032">
    <property type="entry name" value="CCP"/>
    <property type="match status" value="1"/>
</dbReference>
<dbReference type="AlphaFoldDB" id="A0A7R8ZZU4"/>
<dbReference type="OrthoDB" id="5804959at2759"/>
<organism evidence="2">
    <name type="scientific">Cyprideis torosa</name>
    <dbReference type="NCBI Taxonomy" id="163714"/>
    <lineage>
        <taxon>Eukaryota</taxon>
        <taxon>Metazoa</taxon>
        <taxon>Ecdysozoa</taxon>
        <taxon>Arthropoda</taxon>
        <taxon>Crustacea</taxon>
        <taxon>Oligostraca</taxon>
        <taxon>Ostracoda</taxon>
        <taxon>Podocopa</taxon>
        <taxon>Podocopida</taxon>
        <taxon>Cytherocopina</taxon>
        <taxon>Cytheroidea</taxon>
        <taxon>Cytherideidae</taxon>
        <taxon>Cyprideis</taxon>
    </lineage>
</organism>
<evidence type="ECO:0000313" key="2">
    <source>
        <dbReference type="EMBL" id="CAD7237876.1"/>
    </source>
</evidence>
<accession>A0A7R8ZZU4</accession>
<feature type="non-terminal residue" evidence="2">
    <location>
        <position position="1"/>
    </location>
</feature>
<sequence>MDAESGLWTRKLCRMFCREGKWSEPKCLIRPTNETGFPVEGVYCPLPPPPSANVIFTVRGKPLWRVRDSLFQDGEVVYARCSQPGMYLFLGSNRLMCTDGSWKGETPKCIPSNKALEFSEVRSPPAISFHIATGKYAISPDGVLWVLPNSAVHLDCIYFRVNGTPTWRVHAPLVGPGENVDDEGGVMVTKIKVWRDFP</sequence>
<name>A0A7R8ZZU4_9CRUS</name>
<comment type="caution">
    <text evidence="1">Lacks conserved residue(s) required for the propagation of feature annotation.</text>
</comment>
<proteinExistence type="predicted"/>
<dbReference type="PROSITE" id="PS50923">
    <property type="entry name" value="SUSHI"/>
    <property type="match status" value="1"/>
</dbReference>
<dbReference type="InterPro" id="IPR035976">
    <property type="entry name" value="Sushi/SCR/CCP_sf"/>
</dbReference>
<evidence type="ECO:0000256" key="1">
    <source>
        <dbReference type="PROSITE-ProRule" id="PRU00302"/>
    </source>
</evidence>
<dbReference type="SUPFAM" id="SSF57535">
    <property type="entry name" value="Complement control module/SCR domain"/>
    <property type="match status" value="1"/>
</dbReference>
<dbReference type="Gene3D" id="2.10.70.10">
    <property type="entry name" value="Complement Module, domain 1"/>
    <property type="match status" value="1"/>
</dbReference>
<keyword evidence="1" id="KW-0768">Sushi</keyword>